<gene>
    <name evidence="1" type="ORF">JCM19241_1161</name>
</gene>
<sequence length="48" mass="5556">MLESDEGISLHFLMPETQRVLNITTSLHSIDNPYISRNTLFTLLFYIA</sequence>
<organism evidence="1 2">
    <name type="scientific">Vibrio ishigakensis</name>
    <dbReference type="NCBI Taxonomy" id="1481914"/>
    <lineage>
        <taxon>Bacteria</taxon>
        <taxon>Pseudomonadati</taxon>
        <taxon>Pseudomonadota</taxon>
        <taxon>Gammaproteobacteria</taxon>
        <taxon>Vibrionales</taxon>
        <taxon>Vibrionaceae</taxon>
        <taxon>Vibrio</taxon>
    </lineage>
</organism>
<dbReference type="EMBL" id="BBSC01000003">
    <property type="protein sequence ID" value="GAM74818.1"/>
    <property type="molecule type" value="Genomic_DNA"/>
</dbReference>
<reference evidence="1 2" key="1">
    <citation type="submission" date="2015-01" db="EMBL/GenBank/DDBJ databases">
        <title>Vibrio sp. C94 JCM 19241 whole genome shotgun sequence.</title>
        <authorList>
            <person name="Sawabe T."/>
            <person name="Meirelles P."/>
            <person name="Feng G."/>
            <person name="Sayaka M."/>
            <person name="Hattori M."/>
            <person name="Ohkuma M."/>
        </authorList>
    </citation>
    <scope>NUCLEOTIDE SEQUENCE [LARGE SCALE GENOMIC DNA]</scope>
    <source>
        <strain evidence="2">JCM 19241</strain>
    </source>
</reference>
<dbReference type="STRING" id="1481914.JCM19241_1161"/>
<comment type="caution">
    <text evidence="1">The sequence shown here is derived from an EMBL/GenBank/DDBJ whole genome shotgun (WGS) entry which is preliminary data.</text>
</comment>
<evidence type="ECO:0000313" key="2">
    <source>
        <dbReference type="Proteomes" id="UP000031666"/>
    </source>
</evidence>
<reference evidence="1 2" key="2">
    <citation type="submission" date="2015-01" db="EMBL/GenBank/DDBJ databases">
        <authorList>
            <consortium name="NBRP consortium"/>
            <person name="Sawabe T."/>
            <person name="Meirelles P."/>
            <person name="Feng G."/>
            <person name="Sayaka M."/>
            <person name="Hattori M."/>
            <person name="Ohkuma M."/>
        </authorList>
    </citation>
    <scope>NUCLEOTIDE SEQUENCE [LARGE SCALE GENOMIC DNA]</scope>
    <source>
        <strain evidence="2">JCM 19241</strain>
    </source>
</reference>
<dbReference type="AlphaFoldDB" id="A0A0B8QI15"/>
<protein>
    <submittedName>
        <fullName evidence="1">Uncharacterized protein</fullName>
    </submittedName>
</protein>
<evidence type="ECO:0000313" key="1">
    <source>
        <dbReference type="EMBL" id="GAM74818.1"/>
    </source>
</evidence>
<name>A0A0B8QI15_9VIBR</name>
<dbReference type="Proteomes" id="UP000031666">
    <property type="component" value="Unassembled WGS sequence"/>
</dbReference>
<accession>A0A0B8QI15</accession>
<proteinExistence type="predicted"/>